<dbReference type="STRING" id="693979.Bache_1456"/>
<dbReference type="RefSeq" id="WP_013547055.1">
    <property type="nucleotide sequence ID" value="NC_014933.1"/>
</dbReference>
<dbReference type="Proteomes" id="UP000008630">
    <property type="component" value="Chromosome"/>
</dbReference>
<reference evidence="1 2" key="2">
    <citation type="journal article" date="2011" name="Stand. Genomic Sci.">
        <title>Complete genome sequence of Bacteroides helcogenes type strain (P 36-108).</title>
        <authorList>
            <person name="Pati A."/>
            <person name="Gronow S."/>
            <person name="Zeytun A."/>
            <person name="Lapidus A."/>
            <person name="Nolan M."/>
            <person name="Hammon N."/>
            <person name="Deshpande S."/>
            <person name="Cheng J.F."/>
            <person name="Tapia R."/>
            <person name="Han C."/>
            <person name="Goodwin L."/>
            <person name="Pitluck S."/>
            <person name="Liolios K."/>
            <person name="Pagani I."/>
            <person name="Ivanova N."/>
            <person name="Mavromatis K."/>
            <person name="Chen A."/>
            <person name="Palaniappan K."/>
            <person name="Land M."/>
            <person name="Hauser L."/>
            <person name="Chang Y.J."/>
            <person name="Jeffries C.D."/>
            <person name="Detter J.C."/>
            <person name="Brambilla E."/>
            <person name="Rohde M."/>
            <person name="Goker M."/>
            <person name="Woyke T."/>
            <person name="Bristow J."/>
            <person name="Eisen J.A."/>
            <person name="Markowitz V."/>
            <person name="Hugenholtz P."/>
            <person name="Kyrpides N.C."/>
            <person name="Klenk H.P."/>
            <person name="Lucas S."/>
        </authorList>
    </citation>
    <scope>NUCLEOTIDE SEQUENCE [LARGE SCALE GENOMIC DNA]</scope>
    <source>
        <strain evidence="2">ATCC 35417 / DSM 20613 / JCM 6297 / CCUG 15421 / P 36-108</strain>
    </source>
</reference>
<dbReference type="Pfam" id="PF14092">
    <property type="entry name" value="DUF4270"/>
    <property type="match status" value="1"/>
</dbReference>
<dbReference type="AlphaFoldDB" id="E6SV79"/>
<dbReference type="HOGENOM" id="CLU_041004_0_0_10"/>
<dbReference type="KEGG" id="bhl:Bache_1456"/>
<reference key="1">
    <citation type="submission" date="2010-11" db="EMBL/GenBank/DDBJ databases">
        <title>The complete genome of Bacteroides helcogenes P 36-108.</title>
        <authorList>
            <consortium name="US DOE Joint Genome Institute (JGI-PGF)"/>
            <person name="Lucas S."/>
            <person name="Copeland A."/>
            <person name="Lapidus A."/>
            <person name="Bruce D."/>
            <person name="Goodwin L."/>
            <person name="Pitluck S."/>
            <person name="Kyrpides N."/>
            <person name="Mavromatis K."/>
            <person name="Ivanova N."/>
            <person name="Zeytun A."/>
            <person name="Brettin T."/>
            <person name="Detter J.C."/>
            <person name="Tapia R."/>
            <person name="Han C."/>
            <person name="Land M."/>
            <person name="Hauser L."/>
            <person name="Markowitz V."/>
            <person name="Cheng J.-F."/>
            <person name="Hugenholtz P."/>
            <person name="Woyke T."/>
            <person name="Wu D."/>
            <person name="Gronow S."/>
            <person name="Wellnitz S."/>
            <person name="Brambilla E."/>
            <person name="Klenk H.-P."/>
            <person name="Eisen J.A."/>
        </authorList>
    </citation>
    <scope>NUCLEOTIDE SEQUENCE</scope>
    <source>
        <strain>P 36-108</strain>
    </source>
</reference>
<keyword evidence="2" id="KW-1185">Reference proteome</keyword>
<sequence>MKVRYIGTLLLAILTFFGCDDNTGTLGIDMLPDSDGISAHTTTFNVVTQSLFADSVYAKTSTGYIGKFTDQKFGYYEASFLTELNCTDNFSFPEAYKVTERDSQGNPTKATGILAGDSVVSVQLVIYYSKWFGDSLNACRMSVYELDKKLEKNRYTNINPGDYYDKENPNLLGRKAYTAYDTSVPDSVRFAKNSYGNYTYYPNLTFQLDKKKFGEDRILKVYREHPEYFKNADAFINHVFKGIYAKSDYGDGTILYIDRVDLQMQFRIHYVNDTTGVALKKKDGTDSLAYKMNTVFASTKEVIQANQFLNSKKIEEIAKEETEWTYIKSPAGIFTQATMPYDDIYKELSQDTLNAVKLTFTNYNETNDYKFSMSAPSNVLLIRKQDLKTFFEENKVTNNITSFTVSHNNVGTNQYTFRNIARLVTTCINEKQNAKKQAKKEAGTTWDEAKWENDWRTKNADWDKVLLIPVNLTYDNTSQSQNITGIQHDLQPGYAKLKGGPKENANGEVITPLKIEVTYTRFNK</sequence>
<accession>E6SV79</accession>
<dbReference type="InterPro" id="IPR025366">
    <property type="entry name" value="DUF4270"/>
</dbReference>
<name>E6SV79_BACT6</name>
<proteinExistence type="predicted"/>
<dbReference type="PATRIC" id="fig|693979.3.peg.1543"/>
<evidence type="ECO:0000313" key="1">
    <source>
        <dbReference type="EMBL" id="ADV43461.1"/>
    </source>
</evidence>
<organism evidence="1 2">
    <name type="scientific">Bacteroides helcogenes (strain ATCC 35417 / DSM 20613 / JCM 6297 / CCUG 15421 / P 36-108)</name>
    <dbReference type="NCBI Taxonomy" id="693979"/>
    <lineage>
        <taxon>Bacteria</taxon>
        <taxon>Pseudomonadati</taxon>
        <taxon>Bacteroidota</taxon>
        <taxon>Bacteroidia</taxon>
        <taxon>Bacteroidales</taxon>
        <taxon>Bacteroidaceae</taxon>
        <taxon>Bacteroides</taxon>
    </lineage>
</organism>
<dbReference type="eggNOG" id="ENOG502ZCA6">
    <property type="taxonomic scope" value="Bacteria"/>
</dbReference>
<dbReference type="OrthoDB" id="1110209at2"/>
<dbReference type="EMBL" id="CP002352">
    <property type="protein sequence ID" value="ADV43461.1"/>
    <property type="molecule type" value="Genomic_DNA"/>
</dbReference>
<dbReference type="PROSITE" id="PS51257">
    <property type="entry name" value="PROKAR_LIPOPROTEIN"/>
    <property type="match status" value="1"/>
</dbReference>
<evidence type="ECO:0000313" key="2">
    <source>
        <dbReference type="Proteomes" id="UP000008630"/>
    </source>
</evidence>
<protein>
    <recommendedName>
        <fullName evidence="3">DUF4270 domain-containing protein</fullName>
    </recommendedName>
</protein>
<evidence type="ECO:0008006" key="3">
    <source>
        <dbReference type="Google" id="ProtNLM"/>
    </source>
</evidence>
<gene>
    <name evidence="1" type="ordered locus">Bache_1456</name>
</gene>